<reference evidence="1 2" key="1">
    <citation type="submission" date="2023-01" db="EMBL/GenBank/DDBJ databases">
        <title>Characterization of estradiol degrading bacteria Microbacterium sp. MZT7 and reveal degrading genes through genome analysis.</title>
        <authorList>
            <person name="Hao P."/>
            <person name="Gao Y."/>
        </authorList>
    </citation>
    <scope>NUCLEOTIDE SEQUENCE [LARGE SCALE GENOMIC DNA]</scope>
    <source>
        <strain evidence="1 2">MZT7</strain>
    </source>
</reference>
<dbReference type="RefSeq" id="WP_231820923.1">
    <property type="nucleotide sequence ID" value="NZ_CP082781.1"/>
</dbReference>
<accession>A0ABY3RUN5</accession>
<protein>
    <recommendedName>
        <fullName evidence="3">HNH endonuclease</fullName>
    </recommendedName>
</protein>
<evidence type="ECO:0000313" key="1">
    <source>
        <dbReference type="EMBL" id="UGS27591.1"/>
    </source>
</evidence>
<evidence type="ECO:0008006" key="3">
    <source>
        <dbReference type="Google" id="ProtNLM"/>
    </source>
</evidence>
<keyword evidence="2" id="KW-1185">Reference proteome</keyword>
<dbReference type="EMBL" id="CP082781">
    <property type="protein sequence ID" value="UGS27591.1"/>
    <property type="molecule type" value="Genomic_DNA"/>
</dbReference>
<organism evidence="1 2">
    <name type="scientific">Microbacterium resistens</name>
    <dbReference type="NCBI Taxonomy" id="156977"/>
    <lineage>
        <taxon>Bacteria</taxon>
        <taxon>Bacillati</taxon>
        <taxon>Actinomycetota</taxon>
        <taxon>Actinomycetes</taxon>
        <taxon>Micrococcales</taxon>
        <taxon>Microbacteriaceae</taxon>
        <taxon>Microbacterium</taxon>
    </lineage>
</organism>
<evidence type="ECO:0000313" key="2">
    <source>
        <dbReference type="Proteomes" id="UP001199642"/>
    </source>
</evidence>
<name>A0ABY3RUN5_9MICO</name>
<dbReference type="Proteomes" id="UP001199642">
    <property type="component" value="Chromosome"/>
</dbReference>
<proteinExistence type="predicted"/>
<gene>
    <name evidence="1" type="ORF">K8F61_05225</name>
</gene>
<sequence>MGDLHHGRGYKAYRRKRAALKRRVERENLPCGYGGSYGCGEPFDLSIPYPDPMSFSADHDTALTNGGHLVKQDLVPMHLGCNSRKGDAAEVEIWAAS</sequence>
<dbReference type="Gene3D" id="1.10.30.50">
    <property type="match status" value="1"/>
</dbReference>